<dbReference type="Proteomes" id="UP001281410">
    <property type="component" value="Unassembled WGS sequence"/>
</dbReference>
<organism evidence="2 3">
    <name type="scientific">Dipteronia sinensis</name>
    <dbReference type="NCBI Taxonomy" id="43782"/>
    <lineage>
        <taxon>Eukaryota</taxon>
        <taxon>Viridiplantae</taxon>
        <taxon>Streptophyta</taxon>
        <taxon>Embryophyta</taxon>
        <taxon>Tracheophyta</taxon>
        <taxon>Spermatophyta</taxon>
        <taxon>Magnoliopsida</taxon>
        <taxon>eudicotyledons</taxon>
        <taxon>Gunneridae</taxon>
        <taxon>Pentapetalae</taxon>
        <taxon>rosids</taxon>
        <taxon>malvids</taxon>
        <taxon>Sapindales</taxon>
        <taxon>Sapindaceae</taxon>
        <taxon>Hippocastanoideae</taxon>
        <taxon>Acereae</taxon>
        <taxon>Dipteronia</taxon>
    </lineage>
</organism>
<gene>
    <name evidence="2" type="ORF">Dsin_000268</name>
</gene>
<dbReference type="EMBL" id="JANJYJ010000001">
    <property type="protein sequence ID" value="KAK3228387.1"/>
    <property type="molecule type" value="Genomic_DNA"/>
</dbReference>
<feature type="domain" description="RNase H type-1" evidence="1">
    <location>
        <begin position="132"/>
        <end position="211"/>
    </location>
</feature>
<dbReference type="Pfam" id="PF13456">
    <property type="entry name" value="RVT_3"/>
    <property type="match status" value="1"/>
</dbReference>
<proteinExistence type="predicted"/>
<dbReference type="InterPro" id="IPR002156">
    <property type="entry name" value="RNaseH_domain"/>
</dbReference>
<protein>
    <recommendedName>
        <fullName evidence="1">RNase H type-1 domain-containing protein</fullName>
    </recommendedName>
</protein>
<dbReference type="AlphaFoldDB" id="A0AAE0B2X3"/>
<sequence>MGDRWAIDTVEGALFSVTSSLRMIASYFIQAFLGFDDGSSQDRYLGLPSFVGRNRGFRDLSLFNQDLLAKQVWRLLHCPNSLAAQLLKLDFHLLPIDREGILSILVNWNGGQDCLAWHFEKNGLYSVKSGWGFIALREGLLLAKFYNISVRIVEVNASSVVSILNSSETFLGDAFYIVNDIRALFLEAGICECQFVPKVGNALAYNLASSAFSSYRGYLWLDSSPVSVS</sequence>
<evidence type="ECO:0000313" key="2">
    <source>
        <dbReference type="EMBL" id="KAK3228387.1"/>
    </source>
</evidence>
<evidence type="ECO:0000313" key="3">
    <source>
        <dbReference type="Proteomes" id="UP001281410"/>
    </source>
</evidence>
<evidence type="ECO:0000259" key="1">
    <source>
        <dbReference type="Pfam" id="PF13456"/>
    </source>
</evidence>
<reference evidence="2" key="1">
    <citation type="journal article" date="2023" name="Plant J.">
        <title>Genome sequences and population genomics provide insights into the demographic history, inbreeding, and mutation load of two 'living fossil' tree species of Dipteronia.</title>
        <authorList>
            <person name="Feng Y."/>
            <person name="Comes H.P."/>
            <person name="Chen J."/>
            <person name="Zhu S."/>
            <person name="Lu R."/>
            <person name="Zhang X."/>
            <person name="Li P."/>
            <person name="Qiu J."/>
            <person name="Olsen K.M."/>
            <person name="Qiu Y."/>
        </authorList>
    </citation>
    <scope>NUCLEOTIDE SEQUENCE</scope>
    <source>
        <strain evidence="2">NBL</strain>
    </source>
</reference>
<keyword evidence="3" id="KW-1185">Reference proteome</keyword>
<comment type="caution">
    <text evidence="2">The sequence shown here is derived from an EMBL/GenBank/DDBJ whole genome shotgun (WGS) entry which is preliminary data.</text>
</comment>
<name>A0AAE0B2X3_9ROSI</name>
<dbReference type="GO" id="GO:0003676">
    <property type="term" value="F:nucleic acid binding"/>
    <property type="evidence" value="ECO:0007669"/>
    <property type="project" value="InterPro"/>
</dbReference>
<accession>A0AAE0B2X3</accession>
<dbReference type="GO" id="GO:0004523">
    <property type="term" value="F:RNA-DNA hybrid ribonuclease activity"/>
    <property type="evidence" value="ECO:0007669"/>
    <property type="project" value="InterPro"/>
</dbReference>